<dbReference type="EMBL" id="JBHRXX010000002">
    <property type="protein sequence ID" value="MFC3683319.1"/>
    <property type="molecule type" value="Genomic_DNA"/>
</dbReference>
<organism evidence="3 4">
    <name type="scientific">Hydrogenophaga luteola</name>
    <dbReference type="NCBI Taxonomy" id="1591122"/>
    <lineage>
        <taxon>Bacteria</taxon>
        <taxon>Pseudomonadati</taxon>
        <taxon>Pseudomonadota</taxon>
        <taxon>Betaproteobacteria</taxon>
        <taxon>Burkholderiales</taxon>
        <taxon>Comamonadaceae</taxon>
        <taxon>Hydrogenophaga</taxon>
    </lineage>
</organism>
<feature type="compositionally biased region" description="Low complexity" evidence="1">
    <location>
        <begin position="57"/>
        <end position="67"/>
    </location>
</feature>
<protein>
    <submittedName>
        <fullName evidence="3">Uncharacterized protein</fullName>
    </submittedName>
</protein>
<keyword evidence="2" id="KW-1133">Transmembrane helix</keyword>
<feature type="region of interest" description="Disordered" evidence="1">
    <location>
        <begin position="57"/>
        <end position="101"/>
    </location>
</feature>
<feature type="transmembrane region" description="Helical" evidence="2">
    <location>
        <begin position="7"/>
        <end position="23"/>
    </location>
</feature>
<dbReference type="RefSeq" id="WP_382172386.1">
    <property type="nucleotide sequence ID" value="NZ_JBHRXX010000002.1"/>
</dbReference>
<keyword evidence="2" id="KW-0812">Transmembrane</keyword>
<sequence length="101" mass="10775">MVFREIVGLVVTVIGLALTPVAWVSSRSMWAAVFACTVLGLWLLFTERVVRKLSRSSNGAASADGSGHAMPTDIHNHSGWRSGGRMETFESHEASGADASD</sequence>
<reference evidence="4" key="1">
    <citation type="journal article" date="2019" name="Int. J. Syst. Evol. Microbiol.">
        <title>The Global Catalogue of Microorganisms (GCM) 10K type strain sequencing project: providing services to taxonomists for standard genome sequencing and annotation.</title>
        <authorList>
            <consortium name="The Broad Institute Genomics Platform"/>
            <consortium name="The Broad Institute Genome Sequencing Center for Infectious Disease"/>
            <person name="Wu L."/>
            <person name="Ma J."/>
        </authorList>
    </citation>
    <scope>NUCLEOTIDE SEQUENCE [LARGE SCALE GENOMIC DNA]</scope>
    <source>
        <strain evidence="4">KCTC 42501</strain>
    </source>
</reference>
<keyword evidence="4" id="KW-1185">Reference proteome</keyword>
<accession>A0ABV7W0G8</accession>
<evidence type="ECO:0000256" key="2">
    <source>
        <dbReference type="SAM" id="Phobius"/>
    </source>
</evidence>
<keyword evidence="2" id="KW-0472">Membrane</keyword>
<name>A0ABV7W0G8_9BURK</name>
<proteinExistence type="predicted"/>
<evidence type="ECO:0000256" key="1">
    <source>
        <dbReference type="SAM" id="MobiDB-lite"/>
    </source>
</evidence>
<dbReference type="Proteomes" id="UP001595729">
    <property type="component" value="Unassembled WGS sequence"/>
</dbReference>
<feature type="transmembrane region" description="Helical" evidence="2">
    <location>
        <begin position="29"/>
        <end position="45"/>
    </location>
</feature>
<gene>
    <name evidence="3" type="ORF">ACFOPI_06910</name>
</gene>
<evidence type="ECO:0000313" key="4">
    <source>
        <dbReference type="Proteomes" id="UP001595729"/>
    </source>
</evidence>
<comment type="caution">
    <text evidence="3">The sequence shown here is derived from an EMBL/GenBank/DDBJ whole genome shotgun (WGS) entry which is preliminary data.</text>
</comment>
<evidence type="ECO:0000313" key="3">
    <source>
        <dbReference type="EMBL" id="MFC3683319.1"/>
    </source>
</evidence>